<name>A0A9R1WK39_LACSA</name>
<sequence>MVYVVVLNKVDMVDMSIVLDCKAYDALILYCNLYRSSKAGGMTHNSGNEIVFDCLANINASKKTWNIVFSAPHDPLANFTPAYRSPAPPTVQHLEWGTINTRVIGIVVRVLSQRKIGIPATTEI</sequence>
<gene>
    <name evidence="1" type="ORF">LSAT_V11C100044950</name>
</gene>
<comment type="caution">
    <text evidence="1">The sequence shown here is derived from an EMBL/GenBank/DDBJ whole genome shotgun (WGS) entry which is preliminary data.</text>
</comment>
<protein>
    <submittedName>
        <fullName evidence="1">Uncharacterized protein</fullName>
    </submittedName>
</protein>
<evidence type="ECO:0000313" key="2">
    <source>
        <dbReference type="Proteomes" id="UP000235145"/>
    </source>
</evidence>
<proteinExistence type="predicted"/>
<evidence type="ECO:0000313" key="1">
    <source>
        <dbReference type="EMBL" id="KAJ0225463.1"/>
    </source>
</evidence>
<dbReference type="AlphaFoldDB" id="A0A9R1WK39"/>
<reference evidence="1 2" key="1">
    <citation type="journal article" date="2017" name="Nat. Commun.">
        <title>Genome assembly with in vitro proximity ligation data and whole-genome triplication in lettuce.</title>
        <authorList>
            <person name="Reyes-Chin-Wo S."/>
            <person name="Wang Z."/>
            <person name="Yang X."/>
            <person name="Kozik A."/>
            <person name="Arikit S."/>
            <person name="Song C."/>
            <person name="Xia L."/>
            <person name="Froenicke L."/>
            <person name="Lavelle D.O."/>
            <person name="Truco M.J."/>
            <person name="Xia R."/>
            <person name="Zhu S."/>
            <person name="Xu C."/>
            <person name="Xu H."/>
            <person name="Xu X."/>
            <person name="Cox K."/>
            <person name="Korf I."/>
            <person name="Meyers B.C."/>
            <person name="Michelmore R.W."/>
        </authorList>
    </citation>
    <scope>NUCLEOTIDE SEQUENCE [LARGE SCALE GENOMIC DNA]</scope>
    <source>
        <strain evidence="2">cv. Salinas</strain>
        <tissue evidence="1">Seedlings</tissue>
    </source>
</reference>
<accession>A0A9R1WK39</accession>
<organism evidence="1 2">
    <name type="scientific">Lactuca sativa</name>
    <name type="common">Garden lettuce</name>
    <dbReference type="NCBI Taxonomy" id="4236"/>
    <lineage>
        <taxon>Eukaryota</taxon>
        <taxon>Viridiplantae</taxon>
        <taxon>Streptophyta</taxon>
        <taxon>Embryophyta</taxon>
        <taxon>Tracheophyta</taxon>
        <taxon>Spermatophyta</taxon>
        <taxon>Magnoliopsida</taxon>
        <taxon>eudicotyledons</taxon>
        <taxon>Gunneridae</taxon>
        <taxon>Pentapetalae</taxon>
        <taxon>asterids</taxon>
        <taxon>campanulids</taxon>
        <taxon>Asterales</taxon>
        <taxon>Asteraceae</taxon>
        <taxon>Cichorioideae</taxon>
        <taxon>Cichorieae</taxon>
        <taxon>Lactucinae</taxon>
        <taxon>Lactuca</taxon>
    </lineage>
</organism>
<keyword evidence="2" id="KW-1185">Reference proteome</keyword>
<dbReference type="EMBL" id="NBSK02000001">
    <property type="protein sequence ID" value="KAJ0225463.1"/>
    <property type="molecule type" value="Genomic_DNA"/>
</dbReference>
<dbReference type="Proteomes" id="UP000235145">
    <property type="component" value="Unassembled WGS sequence"/>
</dbReference>